<name>A0A926N8J9_9BACL</name>
<comment type="caution">
    <text evidence="2">The sequence shown here is derived from an EMBL/GenBank/DDBJ whole genome shotgun (WGS) entry which is preliminary data.</text>
</comment>
<dbReference type="Proteomes" id="UP000661691">
    <property type="component" value="Unassembled WGS sequence"/>
</dbReference>
<evidence type="ECO:0000313" key="3">
    <source>
        <dbReference type="Proteomes" id="UP000661691"/>
    </source>
</evidence>
<feature type="chain" id="PRO_5039290012" description="Deacetylase PdaC domain-containing protein" evidence="1">
    <location>
        <begin position="23"/>
        <end position="255"/>
    </location>
</feature>
<sequence length="255" mass="29564">MRRILFSVFIFVVCVSMSGCTAPQTEESEHVAVEETKFNYQIKPQTYKKSETEVIYPQIEGNMPAKEDKINSIIRDNALKILSDYESYGKRYFLKINYEIALKNEKLLSIRYIGSDDVDDEMYNKGVYYTSTIDLQNESAIKLTDVLKVDQQLIDLLQSEQPIVMRDDYLADAHRQDIQMMPQNTLLSKLNEADQLDFSDYDDFGLYSYYTDKRLGIGYATGGHALGEYAIFELPYTQLKSIQKKDHVLWDIVDK</sequence>
<evidence type="ECO:0000313" key="2">
    <source>
        <dbReference type="EMBL" id="MBD1370750.1"/>
    </source>
</evidence>
<evidence type="ECO:0008006" key="4">
    <source>
        <dbReference type="Google" id="ProtNLM"/>
    </source>
</evidence>
<reference evidence="2" key="1">
    <citation type="submission" date="2020-09" db="EMBL/GenBank/DDBJ databases">
        <title>A novel bacterium of genus Hazenella, isolated from South China Sea.</title>
        <authorList>
            <person name="Huang H."/>
            <person name="Mo K."/>
            <person name="Hu Y."/>
        </authorList>
    </citation>
    <scope>NUCLEOTIDE SEQUENCE</scope>
    <source>
        <strain evidence="2">IB182357</strain>
    </source>
</reference>
<keyword evidence="3" id="KW-1185">Reference proteome</keyword>
<protein>
    <recommendedName>
        <fullName evidence="4">Deacetylase PdaC domain-containing protein</fullName>
    </recommendedName>
</protein>
<dbReference type="AlphaFoldDB" id="A0A926N8J9"/>
<dbReference type="PROSITE" id="PS51257">
    <property type="entry name" value="PROKAR_LIPOPROTEIN"/>
    <property type="match status" value="1"/>
</dbReference>
<dbReference type="RefSeq" id="WP_191139337.1">
    <property type="nucleotide sequence ID" value="NZ_JACXAG020000002.1"/>
</dbReference>
<keyword evidence="1" id="KW-0732">Signal</keyword>
<organism evidence="2 3">
    <name type="scientific">Polycladospora coralii</name>
    <dbReference type="NCBI Taxonomy" id="2771432"/>
    <lineage>
        <taxon>Bacteria</taxon>
        <taxon>Bacillati</taxon>
        <taxon>Bacillota</taxon>
        <taxon>Bacilli</taxon>
        <taxon>Bacillales</taxon>
        <taxon>Thermoactinomycetaceae</taxon>
        <taxon>Polycladospora</taxon>
    </lineage>
</organism>
<accession>A0A926N8J9</accession>
<feature type="signal peptide" evidence="1">
    <location>
        <begin position="1"/>
        <end position="22"/>
    </location>
</feature>
<evidence type="ECO:0000256" key="1">
    <source>
        <dbReference type="SAM" id="SignalP"/>
    </source>
</evidence>
<gene>
    <name evidence="2" type="ORF">IC620_00045</name>
</gene>
<dbReference type="EMBL" id="JACXAH010000001">
    <property type="protein sequence ID" value="MBD1370750.1"/>
    <property type="molecule type" value="Genomic_DNA"/>
</dbReference>
<proteinExistence type="predicted"/>